<proteinExistence type="predicted"/>
<feature type="transmembrane region" description="Helical" evidence="1">
    <location>
        <begin position="9"/>
        <end position="30"/>
    </location>
</feature>
<accession>A0A942YXS7</accession>
<evidence type="ECO:0000256" key="1">
    <source>
        <dbReference type="SAM" id="Phobius"/>
    </source>
</evidence>
<dbReference type="EMBL" id="JAGYPF010000006">
    <property type="protein sequence ID" value="MBS4216297.1"/>
    <property type="molecule type" value="Genomic_DNA"/>
</dbReference>
<dbReference type="AlphaFoldDB" id="A0A942YXS7"/>
<keyword evidence="1" id="KW-0472">Membrane</keyword>
<dbReference type="Proteomes" id="UP000679749">
    <property type="component" value="Unassembled WGS sequence"/>
</dbReference>
<keyword evidence="1" id="KW-0812">Transmembrane</keyword>
<evidence type="ECO:0000313" key="3">
    <source>
        <dbReference type="Proteomes" id="UP000679749"/>
    </source>
</evidence>
<name>A0A942YXS7_9BACI</name>
<reference evidence="2" key="1">
    <citation type="submission" date="2021-05" db="EMBL/GenBank/DDBJ databases">
        <title>Novel Bacillus species.</title>
        <authorList>
            <person name="Liu G."/>
        </authorList>
    </citation>
    <scope>NUCLEOTIDE SEQUENCE</scope>
    <source>
        <strain evidence="2">FJAT-49825</strain>
    </source>
</reference>
<sequence>MMNTKVKKGVLWGVIIAAMVFVVNVLHYLFGGASAMARGPHGPGMGQGGPGGRGGMAGMNPQGGFRHGHFMNGPHHGGGFHWLGTLLFIAIVLAAVYFLVKWLRKRAKASSMQQFIDTSLISSHKPLINQNANLLDQWEKNLTIKKENQ</sequence>
<organism evidence="2 3">
    <name type="scientific">Neobacillus rhizophilus</name>
    <dbReference type="NCBI Taxonomy" id="2833579"/>
    <lineage>
        <taxon>Bacteria</taxon>
        <taxon>Bacillati</taxon>
        <taxon>Bacillota</taxon>
        <taxon>Bacilli</taxon>
        <taxon>Bacillales</taxon>
        <taxon>Bacillaceae</taxon>
        <taxon>Neobacillus</taxon>
    </lineage>
</organism>
<keyword evidence="3" id="KW-1185">Reference proteome</keyword>
<feature type="transmembrane region" description="Helical" evidence="1">
    <location>
        <begin position="80"/>
        <end position="100"/>
    </location>
</feature>
<gene>
    <name evidence="2" type="ORF">KHA99_28125</name>
</gene>
<comment type="caution">
    <text evidence="2">The sequence shown here is derived from an EMBL/GenBank/DDBJ whole genome shotgun (WGS) entry which is preliminary data.</text>
</comment>
<keyword evidence="1" id="KW-1133">Transmembrane helix</keyword>
<protein>
    <submittedName>
        <fullName evidence="2">Uncharacterized protein</fullName>
    </submittedName>
</protein>
<evidence type="ECO:0000313" key="2">
    <source>
        <dbReference type="EMBL" id="MBS4216297.1"/>
    </source>
</evidence>